<evidence type="ECO:0000256" key="1">
    <source>
        <dbReference type="SAM" id="SignalP"/>
    </source>
</evidence>
<reference evidence="2 3" key="1">
    <citation type="submission" date="2019-04" db="EMBL/GenBank/DDBJ databases">
        <title>Phreatobacter aquaticus sp. nov.</title>
        <authorList>
            <person name="Choi A."/>
        </authorList>
    </citation>
    <scope>NUCLEOTIDE SEQUENCE [LARGE SCALE GENOMIC DNA]</scope>
    <source>
        <strain evidence="2 3">KCTC 52518</strain>
    </source>
</reference>
<dbReference type="RefSeq" id="WP_136958351.1">
    <property type="nucleotide sequence ID" value="NZ_CP039690.1"/>
</dbReference>
<organism evidence="2 3">
    <name type="scientific">Phreatobacter stygius</name>
    <dbReference type="NCBI Taxonomy" id="1940610"/>
    <lineage>
        <taxon>Bacteria</taxon>
        <taxon>Pseudomonadati</taxon>
        <taxon>Pseudomonadota</taxon>
        <taxon>Alphaproteobacteria</taxon>
        <taxon>Hyphomicrobiales</taxon>
        <taxon>Phreatobacteraceae</taxon>
        <taxon>Phreatobacter</taxon>
    </lineage>
</organism>
<dbReference type="AlphaFoldDB" id="A0A4D7AV78"/>
<feature type="chain" id="PRO_5020677501" evidence="1">
    <location>
        <begin position="23"/>
        <end position="182"/>
    </location>
</feature>
<keyword evidence="3" id="KW-1185">Reference proteome</keyword>
<keyword evidence="1" id="KW-0732">Signal</keyword>
<accession>A0A4D7AV78</accession>
<dbReference type="EMBL" id="CP039690">
    <property type="protein sequence ID" value="QCI62888.1"/>
    <property type="molecule type" value="Genomic_DNA"/>
</dbReference>
<proteinExistence type="predicted"/>
<sequence length="182" mass="19016">MRRALLSILAAASLAVSGLVSAGTASAQGVAMSVDGWARSEAATGTVFYRCTAVASCGQGATVSYRKQADGPLSSLATYRTQNETVDRNLIERSAGRVLSIDILEVIETEVAGAKVQTAVKVITQAGGQREYLTSTRFSDGQRHYSLVSSGPDERVVRANLAVFLPVVMLAAQIGGKPAPAR</sequence>
<feature type="signal peptide" evidence="1">
    <location>
        <begin position="1"/>
        <end position="22"/>
    </location>
</feature>
<evidence type="ECO:0000313" key="3">
    <source>
        <dbReference type="Proteomes" id="UP000298781"/>
    </source>
</evidence>
<name>A0A4D7AV78_9HYPH</name>
<protein>
    <submittedName>
        <fullName evidence="2">Uncharacterized protein</fullName>
    </submittedName>
</protein>
<dbReference type="KEGG" id="pstg:E8M01_00680"/>
<dbReference type="Proteomes" id="UP000298781">
    <property type="component" value="Chromosome"/>
</dbReference>
<evidence type="ECO:0000313" key="2">
    <source>
        <dbReference type="EMBL" id="QCI62888.1"/>
    </source>
</evidence>
<dbReference type="OrthoDB" id="8480739at2"/>
<gene>
    <name evidence="2" type="ORF">E8M01_00680</name>
</gene>